<proteinExistence type="predicted"/>
<dbReference type="EMBL" id="JALJOU010000066">
    <property type="protein sequence ID" value="KAK9826397.1"/>
    <property type="molecule type" value="Genomic_DNA"/>
</dbReference>
<dbReference type="InterPro" id="IPR051702">
    <property type="entry name" value="SH3_domain_YSC84-like"/>
</dbReference>
<dbReference type="PANTHER" id="PTHR15629:SF2">
    <property type="entry name" value="SH3 DOMAIN-CONTAINING YSC84-LIKE PROTEIN 1"/>
    <property type="match status" value="1"/>
</dbReference>
<evidence type="ECO:0000313" key="2">
    <source>
        <dbReference type="EMBL" id="KAK9826397.1"/>
    </source>
</evidence>
<sequence>MATDQNALMQKDEEIVTSLQQLANLPPEQTLILGQKVLQNVQAQAGSAGLGGGLAYVFLQSAYASAGITSLRGQGFVLARANGKWLAPAYVSLSKLGAGLSVGGEVVDSLVVLHRPEDLAKFSKPEFVIKDYVNAGANVPEQGGAHAPSTTVGPPTVFSAAVGLTLKKGAHDLNGAKVKAHTASNEKAYGKEATPEKILSGAVQIPPGLEPLQQALEALSVSHAVA</sequence>
<reference evidence="2 3" key="1">
    <citation type="journal article" date="2024" name="Nat. Commun.">
        <title>Phylogenomics reveals the evolutionary origins of lichenization in chlorophyte algae.</title>
        <authorList>
            <person name="Puginier C."/>
            <person name="Libourel C."/>
            <person name="Otte J."/>
            <person name="Skaloud P."/>
            <person name="Haon M."/>
            <person name="Grisel S."/>
            <person name="Petersen M."/>
            <person name="Berrin J.G."/>
            <person name="Delaux P.M."/>
            <person name="Dal Grande F."/>
            <person name="Keller J."/>
        </authorList>
    </citation>
    <scope>NUCLEOTIDE SEQUENCE [LARGE SCALE GENOMIC DNA]</scope>
    <source>
        <strain evidence="2 3">SAG 245.80</strain>
    </source>
</reference>
<dbReference type="InterPro" id="IPR007461">
    <property type="entry name" value="Ysc84_actin-binding"/>
</dbReference>
<keyword evidence="3" id="KW-1185">Reference proteome</keyword>
<dbReference type="CDD" id="cd11524">
    <property type="entry name" value="SYLF"/>
    <property type="match status" value="1"/>
</dbReference>
<accession>A0AAW1QZ40</accession>
<comment type="caution">
    <text evidence="2">The sequence shown here is derived from an EMBL/GenBank/DDBJ whole genome shotgun (WGS) entry which is preliminary data.</text>
</comment>
<evidence type="ECO:0000313" key="3">
    <source>
        <dbReference type="Proteomes" id="UP001445335"/>
    </source>
</evidence>
<organism evidence="2 3">
    <name type="scientific">Elliptochloris bilobata</name>
    <dbReference type="NCBI Taxonomy" id="381761"/>
    <lineage>
        <taxon>Eukaryota</taxon>
        <taxon>Viridiplantae</taxon>
        <taxon>Chlorophyta</taxon>
        <taxon>core chlorophytes</taxon>
        <taxon>Trebouxiophyceae</taxon>
        <taxon>Trebouxiophyceae incertae sedis</taxon>
        <taxon>Elliptochloris clade</taxon>
        <taxon>Elliptochloris</taxon>
    </lineage>
</organism>
<protein>
    <recommendedName>
        <fullName evidence="1">Ysc84 actin-binding domain-containing protein</fullName>
    </recommendedName>
</protein>
<dbReference type="GO" id="GO:0035091">
    <property type="term" value="F:phosphatidylinositol binding"/>
    <property type="evidence" value="ECO:0007669"/>
    <property type="project" value="TreeGrafter"/>
</dbReference>
<feature type="domain" description="Ysc84 actin-binding" evidence="1">
    <location>
        <begin position="95"/>
        <end position="218"/>
    </location>
</feature>
<dbReference type="Proteomes" id="UP001445335">
    <property type="component" value="Unassembled WGS sequence"/>
</dbReference>
<dbReference type="Pfam" id="PF04366">
    <property type="entry name" value="Ysc84"/>
    <property type="match status" value="1"/>
</dbReference>
<evidence type="ECO:0000259" key="1">
    <source>
        <dbReference type="Pfam" id="PF04366"/>
    </source>
</evidence>
<name>A0AAW1QZ40_9CHLO</name>
<dbReference type="AlphaFoldDB" id="A0AAW1QZ40"/>
<gene>
    <name evidence="2" type="ORF">WJX81_007628</name>
</gene>
<dbReference type="PANTHER" id="PTHR15629">
    <property type="entry name" value="SH3YL1 PROTEIN"/>
    <property type="match status" value="1"/>
</dbReference>